<organism evidence="1 2">
    <name type="scientific">Caulobacter phage CcrPW</name>
    <dbReference type="NCBI Taxonomy" id="2283271"/>
    <lineage>
        <taxon>Viruses</taxon>
        <taxon>Duplodnaviria</taxon>
        <taxon>Heunggongvirae</taxon>
        <taxon>Uroviricota</taxon>
        <taxon>Caudoviricetes</taxon>
        <taxon>Jeanschmidtviridae</taxon>
        <taxon>Colossusvirus</taxon>
        <taxon>Colossusvirus PW</taxon>
    </lineage>
</organism>
<dbReference type="EMBL" id="MH588545">
    <property type="protein sequence ID" value="AXQ68837.1"/>
    <property type="molecule type" value="Genomic_DNA"/>
</dbReference>
<reference evidence="1 2" key="2">
    <citation type="submission" date="2018-09" db="EMBL/GenBank/DDBJ databases">
        <title>Giant CbK-like Caulobacter bacteriophages have genetically divergent genomes.</title>
        <authorList>
            <person name="Wilson K."/>
            <person name="Ely B."/>
        </authorList>
    </citation>
    <scope>NUCLEOTIDE SEQUENCE [LARGE SCALE GENOMIC DNA]</scope>
</reference>
<accession>A0A385EDD9</accession>
<sequence>MSDEKTAAFCEQFGEEMLQNIVEAVWAGKTEGDRFSIFEVVKHDAINCTIYGFIDDEVGFQIDDGNWAGTDVRKFGPDVSAIPPEGWYSRHFDVGMGLRGNRDPRAQMRLLALYVGWVRGTVGGVGDHVHKAEKSYAYDAHFAPGHKTNEHYRKIAEQHGLILSSGSVGAEDDPPRLEYDKEVKPLEGALHFSVKTGADALKCAAYSSKLSAWLDGEARTGAAEVARMNAETWTRFAPLLDTGETVDSLMAADAARLQAIIAAMETGGAPAAAGHEARSGE</sequence>
<proteinExistence type="predicted"/>
<gene>
    <name evidence="1" type="ORF">CcrPW_gp298</name>
</gene>
<evidence type="ECO:0000313" key="1">
    <source>
        <dbReference type="EMBL" id="AXQ68837.1"/>
    </source>
</evidence>
<name>A0A385EDD9_9CAUD</name>
<dbReference type="Proteomes" id="UP000259026">
    <property type="component" value="Segment"/>
</dbReference>
<keyword evidence="2" id="KW-1185">Reference proteome</keyword>
<evidence type="ECO:0000313" key="2">
    <source>
        <dbReference type="Proteomes" id="UP000259026"/>
    </source>
</evidence>
<protein>
    <submittedName>
        <fullName evidence="1">Uncharacterized protein</fullName>
    </submittedName>
</protein>
<reference evidence="2" key="1">
    <citation type="submission" date="2018-07" db="EMBL/GenBank/DDBJ databases">
        <title>Giant CbK-like Caulobacter bacteriophages have genetically divergent genomes.</title>
        <authorList>
            <person name="Wilson K.M."/>
            <person name="Ely B."/>
        </authorList>
    </citation>
    <scope>NUCLEOTIDE SEQUENCE [LARGE SCALE GENOMIC DNA]</scope>
</reference>